<evidence type="ECO:0000313" key="16">
    <source>
        <dbReference type="EMBL" id="QOY87785.1"/>
    </source>
</evidence>
<evidence type="ECO:0000256" key="7">
    <source>
        <dbReference type="ARBA" id="ARBA00022989"/>
    </source>
</evidence>
<sequence length="94" mass="9548">MTVRNILILMVLMMIAVPTFAQTGSTTGTFVLPGAFAMAIASGLCALAQGKAISASVEGIARNPGAAGAIRILLILGLAFIESLALFTLINVGK</sequence>
<keyword evidence="10 13" id="KW-0472">Membrane</keyword>
<organism evidence="16 17">
    <name type="scientific">Paludibaculum fermentans</name>
    <dbReference type="NCBI Taxonomy" id="1473598"/>
    <lineage>
        <taxon>Bacteria</taxon>
        <taxon>Pseudomonadati</taxon>
        <taxon>Acidobacteriota</taxon>
        <taxon>Terriglobia</taxon>
        <taxon>Bryobacterales</taxon>
        <taxon>Bryobacteraceae</taxon>
        <taxon>Paludibaculum</taxon>
    </lineage>
</organism>
<keyword evidence="4" id="KW-0138">CF(0)</keyword>
<evidence type="ECO:0000256" key="13">
    <source>
        <dbReference type="SAM" id="Phobius"/>
    </source>
</evidence>
<keyword evidence="5 13" id="KW-0812">Transmembrane</keyword>
<name>A0A7S7NQ73_PALFE</name>
<evidence type="ECO:0000256" key="6">
    <source>
        <dbReference type="ARBA" id="ARBA00022781"/>
    </source>
</evidence>
<feature type="transmembrane region" description="Helical" evidence="13">
    <location>
        <begin position="31"/>
        <end position="48"/>
    </location>
</feature>
<dbReference type="KEGG" id="pfer:IRI77_34440"/>
<comment type="similarity">
    <text evidence="2">Belongs to the ATPase C chain family.</text>
</comment>
<dbReference type="GO" id="GO:0033177">
    <property type="term" value="C:proton-transporting two-sector ATPase complex, proton-transporting domain"/>
    <property type="evidence" value="ECO:0007669"/>
    <property type="project" value="InterPro"/>
</dbReference>
<evidence type="ECO:0000256" key="14">
    <source>
        <dbReference type="SAM" id="SignalP"/>
    </source>
</evidence>
<dbReference type="GO" id="GO:0008289">
    <property type="term" value="F:lipid binding"/>
    <property type="evidence" value="ECO:0007669"/>
    <property type="project" value="UniProtKB-KW"/>
</dbReference>
<dbReference type="InterPro" id="IPR020537">
    <property type="entry name" value="ATP_synth_F0_csu_DDCD_BS"/>
</dbReference>
<dbReference type="RefSeq" id="WP_194449452.1">
    <property type="nucleotide sequence ID" value="NZ_CP063849.1"/>
</dbReference>
<dbReference type="PRINTS" id="PR00124">
    <property type="entry name" value="ATPASEC"/>
</dbReference>
<evidence type="ECO:0000256" key="5">
    <source>
        <dbReference type="ARBA" id="ARBA00022692"/>
    </source>
</evidence>
<evidence type="ECO:0000256" key="10">
    <source>
        <dbReference type="ARBA" id="ARBA00023136"/>
    </source>
</evidence>
<dbReference type="GO" id="GO:0045259">
    <property type="term" value="C:proton-transporting ATP synthase complex"/>
    <property type="evidence" value="ECO:0007669"/>
    <property type="project" value="UniProtKB-KW"/>
</dbReference>
<dbReference type="SUPFAM" id="SSF81333">
    <property type="entry name" value="F1F0 ATP synthase subunit C"/>
    <property type="match status" value="1"/>
</dbReference>
<proteinExistence type="inferred from homology"/>
<feature type="chain" id="PRO_5032969436" description="ATP synthase F(0) sector subunit c" evidence="14">
    <location>
        <begin position="22"/>
        <end position="94"/>
    </location>
</feature>
<evidence type="ECO:0000259" key="15">
    <source>
        <dbReference type="Pfam" id="PF00137"/>
    </source>
</evidence>
<dbReference type="Gene3D" id="1.20.20.10">
    <property type="entry name" value="F1F0 ATP synthase subunit C"/>
    <property type="match status" value="1"/>
</dbReference>
<gene>
    <name evidence="16" type="ORF">IRI77_34440</name>
</gene>
<dbReference type="GO" id="GO:0015078">
    <property type="term" value="F:proton transmembrane transporter activity"/>
    <property type="evidence" value="ECO:0007669"/>
    <property type="project" value="InterPro"/>
</dbReference>
<dbReference type="CDD" id="cd18121">
    <property type="entry name" value="ATP-synt_Fo_c"/>
    <property type="match status" value="1"/>
</dbReference>
<accession>A0A7S7NQ73</accession>
<dbReference type="InterPro" id="IPR000454">
    <property type="entry name" value="ATP_synth_F0_csu"/>
</dbReference>
<evidence type="ECO:0000256" key="12">
    <source>
        <dbReference type="ARBA" id="ARBA00032887"/>
    </source>
</evidence>
<evidence type="ECO:0000256" key="2">
    <source>
        <dbReference type="ARBA" id="ARBA00006704"/>
    </source>
</evidence>
<evidence type="ECO:0000256" key="3">
    <source>
        <dbReference type="ARBA" id="ARBA00022448"/>
    </source>
</evidence>
<evidence type="ECO:0000313" key="17">
    <source>
        <dbReference type="Proteomes" id="UP000593892"/>
    </source>
</evidence>
<protein>
    <recommendedName>
        <fullName evidence="11">ATP synthase F(0) sector subunit c</fullName>
    </recommendedName>
    <alternativeName>
        <fullName evidence="12">F-type ATPase subunit c</fullName>
    </alternativeName>
</protein>
<evidence type="ECO:0000256" key="8">
    <source>
        <dbReference type="ARBA" id="ARBA00023065"/>
    </source>
</evidence>
<keyword evidence="3" id="KW-0813">Transport</keyword>
<keyword evidence="9" id="KW-0446">Lipid-binding</keyword>
<feature type="signal peptide" evidence="14">
    <location>
        <begin position="1"/>
        <end position="21"/>
    </location>
</feature>
<keyword evidence="7 13" id="KW-1133">Transmembrane helix</keyword>
<dbReference type="EMBL" id="CP063849">
    <property type="protein sequence ID" value="QOY87785.1"/>
    <property type="molecule type" value="Genomic_DNA"/>
</dbReference>
<reference evidence="16 17" key="1">
    <citation type="submission" date="2020-10" db="EMBL/GenBank/DDBJ databases">
        <title>Complete genome sequence of Paludibaculum fermentans P105T, a facultatively anaerobic acidobacterium capable of dissimilatory Fe(III) reduction.</title>
        <authorList>
            <person name="Dedysh S.N."/>
            <person name="Beletsky A.V."/>
            <person name="Kulichevskaya I.S."/>
            <person name="Mardanov A.V."/>
            <person name="Ravin N.V."/>
        </authorList>
    </citation>
    <scope>NUCLEOTIDE SEQUENCE [LARGE SCALE GENOMIC DNA]</scope>
    <source>
        <strain evidence="16 17">P105</strain>
    </source>
</reference>
<keyword evidence="6" id="KW-0375">Hydrogen ion transport</keyword>
<dbReference type="PROSITE" id="PS00605">
    <property type="entry name" value="ATPASE_C"/>
    <property type="match status" value="1"/>
</dbReference>
<feature type="domain" description="V-ATPase proteolipid subunit C-like" evidence="15">
    <location>
        <begin position="35"/>
        <end position="90"/>
    </location>
</feature>
<evidence type="ECO:0000256" key="1">
    <source>
        <dbReference type="ARBA" id="ARBA00004141"/>
    </source>
</evidence>
<dbReference type="InterPro" id="IPR035921">
    <property type="entry name" value="F/V-ATP_Csub_sf"/>
</dbReference>
<keyword evidence="17" id="KW-1185">Reference proteome</keyword>
<dbReference type="GO" id="GO:0015986">
    <property type="term" value="P:proton motive force-driven ATP synthesis"/>
    <property type="evidence" value="ECO:0007669"/>
    <property type="project" value="InterPro"/>
</dbReference>
<evidence type="ECO:0000256" key="4">
    <source>
        <dbReference type="ARBA" id="ARBA00022547"/>
    </source>
</evidence>
<evidence type="ECO:0000256" key="9">
    <source>
        <dbReference type="ARBA" id="ARBA00023121"/>
    </source>
</evidence>
<dbReference type="Pfam" id="PF00137">
    <property type="entry name" value="ATP-synt_C"/>
    <property type="match status" value="1"/>
</dbReference>
<dbReference type="InterPro" id="IPR038662">
    <property type="entry name" value="ATP_synth_F0_csu_sf"/>
</dbReference>
<evidence type="ECO:0000256" key="11">
    <source>
        <dbReference type="ARBA" id="ARBA00032200"/>
    </source>
</evidence>
<dbReference type="InterPro" id="IPR002379">
    <property type="entry name" value="ATPase_proteolipid_c-like_dom"/>
</dbReference>
<dbReference type="AlphaFoldDB" id="A0A7S7NQ73"/>
<keyword evidence="14" id="KW-0732">Signal</keyword>
<comment type="subcellular location">
    <subcellularLocation>
        <location evidence="1">Membrane</location>
        <topology evidence="1">Multi-pass membrane protein</topology>
    </subcellularLocation>
</comment>
<feature type="transmembrane region" description="Helical" evidence="13">
    <location>
        <begin position="69"/>
        <end position="90"/>
    </location>
</feature>
<dbReference type="Proteomes" id="UP000593892">
    <property type="component" value="Chromosome"/>
</dbReference>
<keyword evidence="8" id="KW-0406">Ion transport</keyword>